<name>A0A1E7EQA7_9STRA</name>
<keyword evidence="2" id="KW-0472">Membrane</keyword>
<evidence type="ECO:0000313" key="4">
    <source>
        <dbReference type="Proteomes" id="UP000095751"/>
    </source>
</evidence>
<dbReference type="InParanoid" id="A0A1E7EQA7"/>
<keyword evidence="4" id="KW-1185">Reference proteome</keyword>
<evidence type="ECO:0000256" key="1">
    <source>
        <dbReference type="SAM" id="MobiDB-lite"/>
    </source>
</evidence>
<gene>
    <name evidence="3" type="ORF">FRACYDRAFT_250207</name>
</gene>
<proteinExistence type="predicted"/>
<dbReference type="AlphaFoldDB" id="A0A1E7EQA7"/>
<sequence length="497" mass="56504">MTLQLSKTLKRSQRRRHQQGQWLTVCLFMVLSIGLSVYSTVPYQSYFRAAETTSTVDSKLETKTKIQDEKTESIDDLSKASTSTSTTSNSSSIPTLSMEQNSTRPSLVEHKHETTTRSTNTSTNITGGIAYFPEINKSTKITNDIIAATIKYKDDIVIEMKYVRPDRLGSNIQRPLNLMAYANCNDFKFCIKEGSFGPAKYFDSSIEACPPYTPDLKLYERLDSTLLNTPPTKPGQYTFLRDDDALIDWTKKNIDCGFDDVMRRKWGDMIINASLSPHISNSTLAEEELFESTDDPNVVTVAVHIRRGDFIDWNRKPFLDQFYVALLRRLRSILQKAGKSPEVHVFSEDYGLVHRELNITRNWTMYDGLVEHFHLAQDMRGGGKDHAMNMDLNLRDWRHFVKADILVVGGTFSRVPALGRPEHPNPKTGLPLTIDHKETTTDMAMYKMHWKQICPIGLELTNLPKVFAKHNTVPAGGFFKDLKADFIDAYNLTGNDF</sequence>
<dbReference type="EMBL" id="KV784382">
    <property type="protein sequence ID" value="OEU07987.1"/>
    <property type="molecule type" value="Genomic_DNA"/>
</dbReference>
<keyword evidence="2" id="KW-0812">Transmembrane</keyword>
<dbReference type="KEGG" id="fcy:FRACYDRAFT_250207"/>
<keyword evidence="2" id="KW-1133">Transmembrane helix</keyword>
<feature type="compositionally biased region" description="Low complexity" evidence="1">
    <location>
        <begin position="79"/>
        <end position="97"/>
    </location>
</feature>
<reference evidence="3 4" key="1">
    <citation type="submission" date="2016-09" db="EMBL/GenBank/DDBJ databases">
        <title>Extensive genetic diversity and differential bi-allelic expression allows diatom success in the polar Southern Ocean.</title>
        <authorList>
            <consortium name="DOE Joint Genome Institute"/>
            <person name="Mock T."/>
            <person name="Otillar R.P."/>
            <person name="Strauss J."/>
            <person name="Dupont C."/>
            <person name="Frickenhaus S."/>
            <person name="Maumus F."/>
            <person name="Mcmullan M."/>
            <person name="Sanges R."/>
            <person name="Schmutz J."/>
            <person name="Toseland A."/>
            <person name="Valas R."/>
            <person name="Veluchamy A."/>
            <person name="Ward B.J."/>
            <person name="Allen A."/>
            <person name="Barry K."/>
            <person name="Falciatore A."/>
            <person name="Ferrante M."/>
            <person name="Fortunato A.E."/>
            <person name="Gloeckner G."/>
            <person name="Gruber A."/>
            <person name="Hipkin R."/>
            <person name="Janech M."/>
            <person name="Kroth P."/>
            <person name="Leese F."/>
            <person name="Lindquist E."/>
            <person name="Lyon B.R."/>
            <person name="Martin J."/>
            <person name="Mayer C."/>
            <person name="Parker M."/>
            <person name="Quesneville H."/>
            <person name="Raymond J."/>
            <person name="Uhlig C."/>
            <person name="Valentin K.U."/>
            <person name="Worden A.Z."/>
            <person name="Armbrust E.V."/>
            <person name="Bowler C."/>
            <person name="Green B."/>
            <person name="Moulton V."/>
            <person name="Van Oosterhout C."/>
            <person name="Grigoriev I."/>
        </authorList>
    </citation>
    <scope>NUCLEOTIDE SEQUENCE [LARGE SCALE GENOMIC DNA]</scope>
    <source>
        <strain evidence="3 4">CCMP1102</strain>
    </source>
</reference>
<dbReference type="Proteomes" id="UP000095751">
    <property type="component" value="Unassembled WGS sequence"/>
</dbReference>
<feature type="region of interest" description="Disordered" evidence="1">
    <location>
        <begin position="67"/>
        <end position="122"/>
    </location>
</feature>
<dbReference type="OrthoDB" id="10640363at2759"/>
<organism evidence="3 4">
    <name type="scientific">Fragilariopsis cylindrus CCMP1102</name>
    <dbReference type="NCBI Taxonomy" id="635003"/>
    <lineage>
        <taxon>Eukaryota</taxon>
        <taxon>Sar</taxon>
        <taxon>Stramenopiles</taxon>
        <taxon>Ochrophyta</taxon>
        <taxon>Bacillariophyta</taxon>
        <taxon>Bacillariophyceae</taxon>
        <taxon>Bacillariophycidae</taxon>
        <taxon>Bacillariales</taxon>
        <taxon>Bacillariaceae</taxon>
        <taxon>Fragilariopsis</taxon>
    </lineage>
</organism>
<evidence type="ECO:0000256" key="2">
    <source>
        <dbReference type="SAM" id="Phobius"/>
    </source>
</evidence>
<feature type="transmembrane region" description="Helical" evidence="2">
    <location>
        <begin position="21"/>
        <end position="41"/>
    </location>
</feature>
<protein>
    <submittedName>
        <fullName evidence="3">Uncharacterized protein</fullName>
    </submittedName>
</protein>
<evidence type="ECO:0000313" key="3">
    <source>
        <dbReference type="EMBL" id="OEU07987.1"/>
    </source>
</evidence>
<feature type="compositionally biased region" description="Basic and acidic residues" evidence="1">
    <location>
        <begin position="67"/>
        <end position="78"/>
    </location>
</feature>
<accession>A0A1E7EQA7</accession>